<reference evidence="2" key="1">
    <citation type="submission" date="2014-09" db="EMBL/GenBank/DDBJ databases">
        <authorList>
            <person name="Magalhaes I.L.F."/>
            <person name="Oliveira U."/>
            <person name="Santos F.R."/>
            <person name="Vidigal T.H.D.A."/>
            <person name="Brescovit A.D."/>
            <person name="Santos A.J."/>
        </authorList>
    </citation>
    <scope>NUCLEOTIDE SEQUENCE</scope>
    <source>
        <tissue evidence="2">Shoot tissue taken approximately 20 cm above the soil surface</tissue>
    </source>
</reference>
<reference evidence="2" key="2">
    <citation type="journal article" date="2015" name="Data Brief">
        <title>Shoot transcriptome of the giant reed, Arundo donax.</title>
        <authorList>
            <person name="Barrero R.A."/>
            <person name="Guerrero F.D."/>
            <person name="Moolhuijzen P."/>
            <person name="Goolsby J.A."/>
            <person name="Tidwell J."/>
            <person name="Bellgard S.E."/>
            <person name="Bellgard M.I."/>
        </authorList>
    </citation>
    <scope>NUCLEOTIDE SEQUENCE</scope>
    <source>
        <tissue evidence="2">Shoot tissue taken approximately 20 cm above the soil surface</tissue>
    </source>
</reference>
<name>A0A0A9AYK3_ARUDO</name>
<feature type="signal peptide" evidence="1">
    <location>
        <begin position="1"/>
        <end position="21"/>
    </location>
</feature>
<keyword evidence="1" id="KW-0732">Signal</keyword>
<sequence length="74" mass="8508">MQACGIAFLSWLHPLLPLLEGFHTSPYLLQPLPLLRSAHCRQITAEIHSQGLEKAFELQVQFSWHQRNHYSPSS</sequence>
<protein>
    <recommendedName>
        <fullName evidence="3">Secreted protein</fullName>
    </recommendedName>
</protein>
<dbReference type="EMBL" id="GBRH01241051">
    <property type="protein sequence ID" value="JAD56844.1"/>
    <property type="molecule type" value="Transcribed_RNA"/>
</dbReference>
<organism evidence="2">
    <name type="scientific">Arundo donax</name>
    <name type="common">Giant reed</name>
    <name type="synonym">Donax arundinaceus</name>
    <dbReference type="NCBI Taxonomy" id="35708"/>
    <lineage>
        <taxon>Eukaryota</taxon>
        <taxon>Viridiplantae</taxon>
        <taxon>Streptophyta</taxon>
        <taxon>Embryophyta</taxon>
        <taxon>Tracheophyta</taxon>
        <taxon>Spermatophyta</taxon>
        <taxon>Magnoliopsida</taxon>
        <taxon>Liliopsida</taxon>
        <taxon>Poales</taxon>
        <taxon>Poaceae</taxon>
        <taxon>PACMAD clade</taxon>
        <taxon>Arundinoideae</taxon>
        <taxon>Arundineae</taxon>
        <taxon>Arundo</taxon>
    </lineage>
</organism>
<feature type="chain" id="PRO_5002042739" description="Secreted protein" evidence="1">
    <location>
        <begin position="22"/>
        <end position="74"/>
    </location>
</feature>
<dbReference type="AlphaFoldDB" id="A0A0A9AYK3"/>
<proteinExistence type="predicted"/>
<accession>A0A0A9AYK3</accession>
<evidence type="ECO:0000313" key="2">
    <source>
        <dbReference type="EMBL" id="JAD56844.1"/>
    </source>
</evidence>
<evidence type="ECO:0000256" key="1">
    <source>
        <dbReference type="SAM" id="SignalP"/>
    </source>
</evidence>
<evidence type="ECO:0008006" key="3">
    <source>
        <dbReference type="Google" id="ProtNLM"/>
    </source>
</evidence>